<dbReference type="FunFam" id="3.10.20.370:FF:000001">
    <property type="entry name" value="Retrovirus-related Pol polyprotein from transposon 17.6-like protein"/>
    <property type="match status" value="1"/>
</dbReference>
<dbReference type="GO" id="GO:0016787">
    <property type="term" value="F:hydrolase activity"/>
    <property type="evidence" value="ECO:0007669"/>
    <property type="project" value="UniProtKB-KW"/>
</dbReference>
<dbReference type="Gene3D" id="2.40.70.10">
    <property type="entry name" value="Acid Proteases"/>
    <property type="match status" value="1"/>
</dbReference>
<evidence type="ECO:0000256" key="2">
    <source>
        <dbReference type="ARBA" id="ARBA00022695"/>
    </source>
</evidence>
<dbReference type="Gene3D" id="1.10.340.70">
    <property type="match status" value="1"/>
</dbReference>
<dbReference type="GO" id="GO:0003964">
    <property type="term" value="F:RNA-directed DNA polymerase activity"/>
    <property type="evidence" value="ECO:0007669"/>
    <property type="project" value="UniProtKB-KW"/>
</dbReference>
<sequence>MSSPNHLTSNIEDAFSEYVSVVSDYSPASPGKTYSSASNNSTDVIPTSSNFSLFHDDPYINVINAYVTFTPSPIPIPPPIIKPPSESLEFFLPKELLSPKKQKQNQYFQDYEMGESSHDSTLEQHEKQIEEILNHLDELPLDRIERIEDVVEGLVAFATGTLTNDVLSWWNAYAQPIRIEQANRITWTELKWLLTNKYYPQTEIKKMEDEFYNLSVKGNDLKTYVRRFQDLAVLCHNMVPNNEKIMEVFIGGLPRSIEGNVTASKPQTLEEAINIAQRLMDQVTKHNSIQGTNDHKRKFKDKKNISSNNNYHNNYRTSITIAQMIFVNNKIKGHKLSNPMLLLQLRTMDILETIHYVRDVPYIIRDLAQSGVESATRTYMLRDKNAPQDPNVVTGTFLLNHRPARTLFNSGADRSFVSISFAFMLNIPSITLDTTYNIEMADGNLISTNTVIQSCTLTLLNQPFEIDLMPIKIGSFDVIIGMDWLSKYHPKIICDEKVVHIPIEDETLIIRDKKRLENIPVVREFPDVFPEELPGLPLTPNQEMAFQILKQKLCEALILALPEGNDDFVVYCDASIQAQTKALKEENVQAENLRGIEKAFEIRTDGTRCIKNRSWLPLFGNVRNLIMHDSHKSKYSIHPDSEKMYQDLKKLYWWPNMKAIIAEYVGKCSTCSRVKQNKLCEAPILAFPEGNDDFVVYCNASIQGLGAVLMQREKVIAYASRQLKPHKENYTTHDLELGAVVFALKIWRHYLYGTKCIMFTDHKSLQHVLNQKELNMRQCCWLELLADYDCEIRYHPGKEHVVADALSPKRIIKSHRVKPLHVRFWQSLQNALGTQQDMSTAYHPETAGQSERTIQTLEDMLRAYAIDFGKGWEKHLPLVEFSYNNRYRANIKATPLETLYDRKCRSPVCWAEVGDTQLTGPEIVHETTEKIM</sequence>
<dbReference type="CDD" id="cd09274">
    <property type="entry name" value="RNase_HI_RT_Ty3"/>
    <property type="match status" value="1"/>
</dbReference>
<evidence type="ECO:0000256" key="6">
    <source>
        <dbReference type="ARBA" id="ARBA00022918"/>
    </source>
</evidence>
<dbReference type="PROSITE" id="PS50994">
    <property type="entry name" value="INTEGRASE"/>
    <property type="match status" value="1"/>
</dbReference>
<dbReference type="CDD" id="cd00303">
    <property type="entry name" value="retropepsin_like"/>
    <property type="match status" value="1"/>
</dbReference>
<evidence type="ECO:0000256" key="5">
    <source>
        <dbReference type="ARBA" id="ARBA00022801"/>
    </source>
</evidence>
<dbReference type="AlphaFoldDB" id="A0A6L2MM07"/>
<dbReference type="InterPro" id="IPR041588">
    <property type="entry name" value="Integrase_H2C2"/>
</dbReference>
<dbReference type="InterPro" id="IPR001584">
    <property type="entry name" value="Integrase_cat-core"/>
</dbReference>
<evidence type="ECO:0000256" key="3">
    <source>
        <dbReference type="ARBA" id="ARBA00022722"/>
    </source>
</evidence>
<dbReference type="GO" id="GO:0004519">
    <property type="term" value="F:endonuclease activity"/>
    <property type="evidence" value="ECO:0007669"/>
    <property type="project" value="UniProtKB-KW"/>
</dbReference>
<dbReference type="Gene3D" id="3.30.420.10">
    <property type="entry name" value="Ribonuclease H-like superfamily/Ribonuclease H"/>
    <property type="match status" value="1"/>
</dbReference>
<evidence type="ECO:0000256" key="4">
    <source>
        <dbReference type="ARBA" id="ARBA00022759"/>
    </source>
</evidence>
<evidence type="ECO:0000313" key="8">
    <source>
        <dbReference type="EMBL" id="GEU73354.1"/>
    </source>
</evidence>
<proteinExistence type="predicted"/>
<protein>
    <submittedName>
        <fullName evidence="8">Putative reverse transcriptase domain-containing protein</fullName>
    </submittedName>
</protein>
<keyword evidence="4" id="KW-0255">Endonuclease</keyword>
<dbReference type="PANTHER" id="PTHR37984:SF5">
    <property type="entry name" value="PROTEIN NYNRIN-LIKE"/>
    <property type="match status" value="1"/>
</dbReference>
<accession>A0A6L2MM07</accession>
<dbReference type="InterPro" id="IPR012337">
    <property type="entry name" value="RNaseH-like_sf"/>
</dbReference>
<dbReference type="Pfam" id="PF03732">
    <property type="entry name" value="Retrotrans_gag"/>
    <property type="match status" value="1"/>
</dbReference>
<dbReference type="PANTHER" id="PTHR37984">
    <property type="entry name" value="PROTEIN CBG26694"/>
    <property type="match status" value="1"/>
</dbReference>
<feature type="domain" description="Integrase catalytic" evidence="7">
    <location>
        <begin position="721"/>
        <end position="903"/>
    </location>
</feature>
<keyword evidence="1" id="KW-0808">Transferase</keyword>
<dbReference type="SUPFAM" id="SSF56672">
    <property type="entry name" value="DNA/RNA polymerases"/>
    <property type="match status" value="2"/>
</dbReference>
<gene>
    <name evidence="8" type="ORF">Tci_045332</name>
</gene>
<dbReference type="GO" id="GO:0003676">
    <property type="term" value="F:nucleic acid binding"/>
    <property type="evidence" value="ECO:0007669"/>
    <property type="project" value="InterPro"/>
</dbReference>
<keyword evidence="5" id="KW-0378">Hydrolase</keyword>
<organism evidence="8">
    <name type="scientific">Tanacetum cinerariifolium</name>
    <name type="common">Dalmatian daisy</name>
    <name type="synonym">Chrysanthemum cinerariifolium</name>
    <dbReference type="NCBI Taxonomy" id="118510"/>
    <lineage>
        <taxon>Eukaryota</taxon>
        <taxon>Viridiplantae</taxon>
        <taxon>Streptophyta</taxon>
        <taxon>Embryophyta</taxon>
        <taxon>Tracheophyta</taxon>
        <taxon>Spermatophyta</taxon>
        <taxon>Magnoliopsida</taxon>
        <taxon>eudicotyledons</taxon>
        <taxon>Gunneridae</taxon>
        <taxon>Pentapetalae</taxon>
        <taxon>asterids</taxon>
        <taxon>campanulids</taxon>
        <taxon>Asterales</taxon>
        <taxon>Asteraceae</taxon>
        <taxon>Asteroideae</taxon>
        <taxon>Anthemideae</taxon>
        <taxon>Anthemidinae</taxon>
        <taxon>Tanacetum</taxon>
    </lineage>
</organism>
<evidence type="ECO:0000256" key="1">
    <source>
        <dbReference type="ARBA" id="ARBA00022679"/>
    </source>
</evidence>
<dbReference type="GO" id="GO:0015074">
    <property type="term" value="P:DNA integration"/>
    <property type="evidence" value="ECO:0007669"/>
    <property type="project" value="InterPro"/>
</dbReference>
<dbReference type="InterPro" id="IPR005162">
    <property type="entry name" value="Retrotrans_gag_dom"/>
</dbReference>
<dbReference type="InterPro" id="IPR041373">
    <property type="entry name" value="RT_RNaseH"/>
</dbReference>
<dbReference type="EMBL" id="BKCJ010006671">
    <property type="protein sequence ID" value="GEU73354.1"/>
    <property type="molecule type" value="Genomic_DNA"/>
</dbReference>
<dbReference type="Pfam" id="PF17917">
    <property type="entry name" value="RT_RNaseH"/>
    <property type="match status" value="1"/>
</dbReference>
<name>A0A6L2MM07_TANCI</name>
<reference evidence="8" key="1">
    <citation type="journal article" date="2019" name="Sci. Rep.">
        <title>Draft genome of Tanacetum cinerariifolium, the natural source of mosquito coil.</title>
        <authorList>
            <person name="Yamashiro T."/>
            <person name="Shiraishi A."/>
            <person name="Satake H."/>
            <person name="Nakayama K."/>
        </authorList>
    </citation>
    <scope>NUCLEOTIDE SEQUENCE</scope>
</reference>
<keyword evidence="3" id="KW-0540">Nuclease</keyword>
<dbReference type="InterPro" id="IPR021109">
    <property type="entry name" value="Peptidase_aspartic_dom_sf"/>
</dbReference>
<dbReference type="Pfam" id="PF17921">
    <property type="entry name" value="Integrase_H2C2"/>
    <property type="match status" value="1"/>
</dbReference>
<dbReference type="InterPro" id="IPR043502">
    <property type="entry name" value="DNA/RNA_pol_sf"/>
</dbReference>
<keyword evidence="6 8" id="KW-0695">RNA-directed DNA polymerase</keyword>
<dbReference type="InterPro" id="IPR036397">
    <property type="entry name" value="RNaseH_sf"/>
</dbReference>
<dbReference type="SUPFAM" id="SSF53098">
    <property type="entry name" value="Ribonuclease H-like"/>
    <property type="match status" value="1"/>
</dbReference>
<dbReference type="SUPFAM" id="SSF50630">
    <property type="entry name" value="Acid proteases"/>
    <property type="match status" value="1"/>
</dbReference>
<evidence type="ECO:0000259" key="7">
    <source>
        <dbReference type="PROSITE" id="PS50994"/>
    </source>
</evidence>
<dbReference type="Pfam" id="PF08284">
    <property type="entry name" value="RVP_2"/>
    <property type="match status" value="1"/>
</dbReference>
<keyword evidence="2" id="KW-0548">Nucleotidyltransferase</keyword>
<comment type="caution">
    <text evidence="8">The sequence shown here is derived from an EMBL/GenBank/DDBJ whole genome shotgun (WGS) entry which is preliminary data.</text>
</comment>
<dbReference type="InterPro" id="IPR050951">
    <property type="entry name" value="Retrovirus_Pol_polyprotein"/>
</dbReference>